<dbReference type="Gene3D" id="2.120.10.30">
    <property type="entry name" value="TolB, C-terminal domain"/>
    <property type="match status" value="1"/>
</dbReference>
<dbReference type="InterPro" id="IPR011042">
    <property type="entry name" value="6-blade_b-propeller_TolB-like"/>
</dbReference>
<dbReference type="EMBL" id="PRDK01000004">
    <property type="protein sequence ID" value="MBE8713208.1"/>
    <property type="molecule type" value="Genomic_DNA"/>
</dbReference>
<evidence type="ECO:0000313" key="2">
    <source>
        <dbReference type="Proteomes" id="UP000616201"/>
    </source>
</evidence>
<evidence type="ECO:0008006" key="3">
    <source>
        <dbReference type="Google" id="ProtNLM"/>
    </source>
</evidence>
<dbReference type="AlphaFoldDB" id="A0A928UWF5"/>
<sequence>MRFISALVVFVVIGLGFVSSCNPSDDAPAIPENDISRLYISTSDFQTNEALTPFNNIFIVSPADSADFNITNMSYNSSVKGGSVIYFNPYAQVLFQASQNNLGLSDTIIYSLNYSITDSTIELRNKGRLGNGLFQSVKGMVFNPANNHLYVYDTTANAIFMVQNPANVSTYAKIERKFFLPETTLGWALTMNGNDLYMTRRGTNGGISIYEGITGRRDTLNTNYAASHSVTVSGSSNIRGISYDTVKNVLALTDYEVSGSTSTGKIYVFENVGNLKSQTTIAPTRVITGLQTGLQEPVDVAIDFRTTGHYIYVADQKAKKVFRFNLADQGDVAPQATYQSSNGLTPVSISLDARGPSSN</sequence>
<accession>A0A928UWF5</accession>
<name>A0A928UWF5_9SPHI</name>
<dbReference type="SUPFAM" id="SSF63825">
    <property type="entry name" value="YWTD domain"/>
    <property type="match status" value="1"/>
</dbReference>
<gene>
    <name evidence="1" type="ORF">C4F49_05920</name>
</gene>
<proteinExistence type="predicted"/>
<evidence type="ECO:0000313" key="1">
    <source>
        <dbReference type="EMBL" id="MBE8713208.1"/>
    </source>
</evidence>
<organism evidence="1 2">
    <name type="scientific">Sphingobacterium hungaricum</name>
    <dbReference type="NCBI Taxonomy" id="2082723"/>
    <lineage>
        <taxon>Bacteria</taxon>
        <taxon>Pseudomonadati</taxon>
        <taxon>Bacteroidota</taxon>
        <taxon>Sphingobacteriia</taxon>
        <taxon>Sphingobacteriales</taxon>
        <taxon>Sphingobacteriaceae</taxon>
        <taxon>Sphingobacterium</taxon>
    </lineage>
</organism>
<dbReference type="PROSITE" id="PS51257">
    <property type="entry name" value="PROKAR_LIPOPROTEIN"/>
    <property type="match status" value="1"/>
</dbReference>
<dbReference type="Proteomes" id="UP000616201">
    <property type="component" value="Unassembled WGS sequence"/>
</dbReference>
<keyword evidence="2" id="KW-1185">Reference proteome</keyword>
<reference evidence="1" key="1">
    <citation type="submission" date="2018-02" db="EMBL/GenBank/DDBJ databases">
        <authorList>
            <person name="Vasarhelyi B.M."/>
            <person name="Deshmukh S."/>
            <person name="Balint B."/>
            <person name="Kukolya J."/>
        </authorList>
    </citation>
    <scope>NUCLEOTIDE SEQUENCE</scope>
    <source>
        <strain evidence="1">KB22</strain>
    </source>
</reference>
<dbReference type="RefSeq" id="WP_196935159.1">
    <property type="nucleotide sequence ID" value="NZ_MU158698.1"/>
</dbReference>
<protein>
    <recommendedName>
        <fullName evidence="3">Lactonase, 7-bladed beta-propeller</fullName>
    </recommendedName>
</protein>
<comment type="caution">
    <text evidence="1">The sequence shown here is derived from an EMBL/GenBank/DDBJ whole genome shotgun (WGS) entry which is preliminary data.</text>
</comment>